<dbReference type="Gene3D" id="2.60.120.650">
    <property type="entry name" value="Cupin"/>
    <property type="match status" value="1"/>
</dbReference>
<dbReference type="SUPFAM" id="SSF51197">
    <property type="entry name" value="Clavaminate synthase-like"/>
    <property type="match status" value="1"/>
</dbReference>
<dbReference type="OMA" id="PASWWHE"/>
<gene>
    <name evidence="3" type="ORF">Kpol_367p4</name>
</gene>
<accession>A7TRQ5</accession>
<name>A7TRQ5_VANPO</name>
<reference evidence="3 4" key="1">
    <citation type="journal article" date="2007" name="Proc. Natl. Acad. Sci. U.S.A.">
        <title>Independent sorting-out of thousands of duplicated gene pairs in two yeast species descended from a whole-genome duplication.</title>
        <authorList>
            <person name="Scannell D.R."/>
            <person name="Frank A.C."/>
            <person name="Conant G.C."/>
            <person name="Byrne K.P."/>
            <person name="Woolfit M."/>
            <person name="Wolfe K.H."/>
        </authorList>
    </citation>
    <scope>NUCLEOTIDE SEQUENCE [LARGE SCALE GENOMIC DNA]</scope>
    <source>
        <strain evidence="4">ATCC 22028 / DSM 70294 / BCRC 21397 / CBS 2163 / NBRC 10782 / NRRL Y-8283 / UCD 57-17</strain>
    </source>
</reference>
<dbReference type="InterPro" id="IPR003347">
    <property type="entry name" value="JmjC_dom"/>
</dbReference>
<evidence type="ECO:0000313" key="4">
    <source>
        <dbReference type="Proteomes" id="UP000000267"/>
    </source>
</evidence>
<organism evidence="4">
    <name type="scientific">Vanderwaltozyma polyspora (strain ATCC 22028 / DSM 70294 / BCRC 21397 / CBS 2163 / NBRC 10782 / NRRL Y-8283 / UCD 57-17)</name>
    <name type="common">Kluyveromyces polysporus</name>
    <dbReference type="NCBI Taxonomy" id="436907"/>
    <lineage>
        <taxon>Eukaryota</taxon>
        <taxon>Fungi</taxon>
        <taxon>Dikarya</taxon>
        <taxon>Ascomycota</taxon>
        <taxon>Saccharomycotina</taxon>
        <taxon>Saccharomycetes</taxon>
        <taxon>Saccharomycetales</taxon>
        <taxon>Saccharomycetaceae</taxon>
        <taxon>Vanderwaltozyma</taxon>
    </lineage>
</organism>
<protein>
    <recommendedName>
        <fullName evidence="2">JmjC domain-containing protein</fullName>
    </recommendedName>
</protein>
<dbReference type="STRING" id="436907.A7TRQ5"/>
<dbReference type="PANTHER" id="PTHR12461:SF100">
    <property type="entry name" value="JMJC DOMAIN-CONTAINING PROTEIN 4"/>
    <property type="match status" value="1"/>
</dbReference>
<sequence>MVAKRQTIDESSGSHGSKKALDLDSKLTSRYTAYYPEEHKMEIDVIDVPQTEEEQLKFFNDYVALRKPCKIRGVSPKGFPLDELKYENVTDFLDKEEVLQIEKKVDGGFGSGTKRLKMTFEEFMESLTKKEETGLYLTTQYYEDDPENGNYSSDEDEKDQVIDENFKSSMSDVDSLINIKDMHDDFDELEPFENEEDEIVEDELRIRELYQPPMINLAKTLPETPEFLKYLIPQQINLWIGATSRKDNIDFAKSFQKDTSDKWMGLGRNIPGDGSSSGLHHDHADNIYIPISGHKRFTLFSPGDAAKMYTVGDIRQIYNSGIIDYVRNSKAPNWRQLRDDGAIVAEVYKKYLEQDNELSDSDKAKYEKFIELDNEEGSKYTERDILYLDPPSFSTIPPAFVHIDEIADERTRSEMSEVINVKWPLFKNANRITVDIKAGEMLYLPTGWFHEVTSYGDENNTKTKNHIHVAVNYWFVPPNGDKIDNVYSNADKYWLSDYERTKESLERLRSDDTN</sequence>
<feature type="domain" description="JmjC" evidence="2">
    <location>
        <begin position="233"/>
        <end position="490"/>
    </location>
</feature>
<dbReference type="AlphaFoldDB" id="A7TRQ5"/>
<dbReference type="GeneID" id="5543099"/>
<dbReference type="EMBL" id="DS480485">
    <property type="protein sequence ID" value="EDO15049.1"/>
    <property type="molecule type" value="Genomic_DNA"/>
</dbReference>
<proteinExistence type="predicted"/>
<feature type="region of interest" description="Disordered" evidence="1">
    <location>
        <begin position="1"/>
        <end position="20"/>
    </location>
</feature>
<keyword evidence="4" id="KW-1185">Reference proteome</keyword>
<dbReference type="eggNOG" id="KOG2508">
    <property type="taxonomic scope" value="Eukaryota"/>
</dbReference>
<dbReference type="Pfam" id="PF13621">
    <property type="entry name" value="Cupin_8"/>
    <property type="match status" value="1"/>
</dbReference>
<evidence type="ECO:0000259" key="2">
    <source>
        <dbReference type="PROSITE" id="PS51184"/>
    </source>
</evidence>
<dbReference type="HOGENOM" id="CLU_017405_0_0_1"/>
<dbReference type="InterPro" id="IPR041667">
    <property type="entry name" value="Cupin_8"/>
</dbReference>
<dbReference type="RefSeq" id="XP_001642907.1">
    <property type="nucleotide sequence ID" value="XM_001642857.1"/>
</dbReference>
<dbReference type="OrthoDB" id="415358at2759"/>
<dbReference type="PANTHER" id="PTHR12461">
    <property type="entry name" value="HYPOXIA-INDUCIBLE FACTOR 1 ALPHA INHIBITOR-RELATED"/>
    <property type="match status" value="1"/>
</dbReference>
<evidence type="ECO:0000256" key="1">
    <source>
        <dbReference type="SAM" id="MobiDB-lite"/>
    </source>
</evidence>
<evidence type="ECO:0000313" key="3">
    <source>
        <dbReference type="EMBL" id="EDO15049.1"/>
    </source>
</evidence>
<dbReference type="KEGG" id="vpo:Kpol_367p4"/>
<dbReference type="Proteomes" id="UP000000267">
    <property type="component" value="Unassembled WGS sequence"/>
</dbReference>
<dbReference type="InParanoid" id="A7TRQ5"/>
<dbReference type="PROSITE" id="PS51184">
    <property type="entry name" value="JMJC"/>
    <property type="match status" value="1"/>
</dbReference>
<dbReference type="PhylomeDB" id="A7TRQ5"/>